<evidence type="ECO:0000256" key="3">
    <source>
        <dbReference type="ARBA" id="ARBA00023172"/>
    </source>
</evidence>
<dbReference type="PANTHER" id="PTHR30349:SF64">
    <property type="entry name" value="PROPHAGE INTEGRASE INTD-RELATED"/>
    <property type="match status" value="1"/>
</dbReference>
<evidence type="ECO:0000256" key="4">
    <source>
        <dbReference type="SAM" id="Coils"/>
    </source>
</evidence>
<dbReference type="Pfam" id="PF00589">
    <property type="entry name" value="Phage_integrase"/>
    <property type="match status" value="1"/>
</dbReference>
<dbReference type="InterPro" id="IPR050090">
    <property type="entry name" value="Tyrosine_recombinase_XerCD"/>
</dbReference>
<comment type="similarity">
    <text evidence="1">Belongs to the 'phage' integrase family.</text>
</comment>
<proteinExistence type="inferred from homology"/>
<dbReference type="InterPro" id="IPR013762">
    <property type="entry name" value="Integrase-like_cat_sf"/>
</dbReference>
<evidence type="ECO:0000256" key="2">
    <source>
        <dbReference type="ARBA" id="ARBA00023125"/>
    </source>
</evidence>
<dbReference type="Gene3D" id="1.10.443.10">
    <property type="entry name" value="Intergrase catalytic core"/>
    <property type="match status" value="1"/>
</dbReference>
<dbReference type="Gene3D" id="1.10.150.130">
    <property type="match status" value="1"/>
</dbReference>
<feature type="domain" description="Tyr recombinase" evidence="5">
    <location>
        <begin position="228"/>
        <end position="402"/>
    </location>
</feature>
<accession>A0A9X9IJX3</accession>
<keyword evidence="3" id="KW-0233">DNA recombination</keyword>
<dbReference type="InterPro" id="IPR011010">
    <property type="entry name" value="DNA_brk_join_enz"/>
</dbReference>
<dbReference type="GO" id="GO:0006310">
    <property type="term" value="P:DNA recombination"/>
    <property type="evidence" value="ECO:0007669"/>
    <property type="project" value="UniProtKB-KW"/>
</dbReference>
<sequence length="435" mass="50207">MNTPDNKTKRYSTFAVIFYINKSKRKKNGLCPVMGRISVNAETAQFSARIDVDSTLWDAKTYRMKGKSREANQVNRELDRLTESIEKYHAELLQQQGYVTAELVKNMLLGIGRKKDTLLSLFVEHNEEYAQKVGVNRTEETYSHYVVVYNHVRQFLQTRHHMEDIALKQLTHSFIEQFDFYLRTEKRHSANTIGGYTILLKKIIRRAINQGTLLRDPFADYRPEQPPKKCRHMTADELERLMATRIASKSLCHTRDMFVFATFTGISYADLCNLSISDISKSSNGTMWIHFKRQKTGSECHVRLLDIPKQIIEKYKPERKGDRIFNMVGHSSTAANLKKVAKLCGIARNITFHMARHNFGTLITLSQGVPLETVSRMMGHLGIKTTQLYAKLTNQKVNEDMKLLSGNLADKFKIYEDKQMPVEVRNVKSSKQLKK</sequence>
<dbReference type="InterPro" id="IPR010998">
    <property type="entry name" value="Integrase_recombinase_N"/>
</dbReference>
<feature type="coiled-coil region" evidence="4">
    <location>
        <begin position="64"/>
        <end position="91"/>
    </location>
</feature>
<organism evidence="6 7">
    <name type="scientific">Bacteroides fragilis</name>
    <dbReference type="NCBI Taxonomy" id="817"/>
    <lineage>
        <taxon>Bacteria</taxon>
        <taxon>Pseudomonadati</taxon>
        <taxon>Bacteroidota</taxon>
        <taxon>Bacteroidia</taxon>
        <taxon>Bacteroidales</taxon>
        <taxon>Bacteroidaceae</taxon>
        <taxon>Bacteroides</taxon>
    </lineage>
</organism>
<dbReference type="InterPro" id="IPR025269">
    <property type="entry name" value="SAM-like_dom"/>
</dbReference>
<dbReference type="PANTHER" id="PTHR30349">
    <property type="entry name" value="PHAGE INTEGRASE-RELATED"/>
    <property type="match status" value="1"/>
</dbReference>
<evidence type="ECO:0000259" key="5">
    <source>
        <dbReference type="PROSITE" id="PS51898"/>
    </source>
</evidence>
<reference evidence="6" key="1">
    <citation type="submission" date="2022-08" db="EMBL/GenBank/DDBJ databases">
        <title>Genome Sequencing of Bacteroides fragilis Group Isolates with Nanopore Technology.</title>
        <authorList>
            <person name="Tisza M.J."/>
            <person name="Smith D."/>
            <person name="Dekker J.P."/>
        </authorList>
    </citation>
    <scope>NUCLEOTIDE SEQUENCE</scope>
    <source>
        <strain evidence="6">BFG-49</strain>
    </source>
</reference>
<dbReference type="Pfam" id="PF13102">
    <property type="entry name" value="Phage_int_SAM_5"/>
    <property type="match status" value="1"/>
</dbReference>
<dbReference type="EMBL" id="CP103070">
    <property type="protein sequence ID" value="UVO88326.1"/>
    <property type="molecule type" value="Genomic_DNA"/>
</dbReference>
<dbReference type="SUPFAM" id="SSF56349">
    <property type="entry name" value="DNA breaking-rejoining enzymes"/>
    <property type="match status" value="1"/>
</dbReference>
<gene>
    <name evidence="6" type="ORF">NXW39_13155</name>
</gene>
<keyword evidence="4" id="KW-0175">Coiled coil</keyword>
<dbReference type="CDD" id="cd01185">
    <property type="entry name" value="INTN1_C_like"/>
    <property type="match status" value="1"/>
</dbReference>
<dbReference type="InterPro" id="IPR002104">
    <property type="entry name" value="Integrase_catalytic"/>
</dbReference>
<name>A0A9X9IJX3_BACFG</name>
<dbReference type="GO" id="GO:0015074">
    <property type="term" value="P:DNA integration"/>
    <property type="evidence" value="ECO:0007669"/>
    <property type="project" value="InterPro"/>
</dbReference>
<dbReference type="InterPro" id="IPR035386">
    <property type="entry name" value="Arm-DNA-bind_5"/>
</dbReference>
<dbReference type="GO" id="GO:0003677">
    <property type="term" value="F:DNA binding"/>
    <property type="evidence" value="ECO:0007669"/>
    <property type="project" value="UniProtKB-KW"/>
</dbReference>
<dbReference type="AlphaFoldDB" id="A0A9X9IJX3"/>
<dbReference type="Proteomes" id="UP001058403">
    <property type="component" value="Chromosome"/>
</dbReference>
<evidence type="ECO:0000313" key="6">
    <source>
        <dbReference type="EMBL" id="UVO88326.1"/>
    </source>
</evidence>
<dbReference type="PROSITE" id="PS51898">
    <property type="entry name" value="TYR_RECOMBINASE"/>
    <property type="match status" value="1"/>
</dbReference>
<evidence type="ECO:0000256" key="1">
    <source>
        <dbReference type="ARBA" id="ARBA00008857"/>
    </source>
</evidence>
<dbReference type="RefSeq" id="WP_005817892.1">
    <property type="nucleotide sequence ID" value="NZ_CAXSVT010000001.1"/>
</dbReference>
<evidence type="ECO:0000313" key="7">
    <source>
        <dbReference type="Proteomes" id="UP001058403"/>
    </source>
</evidence>
<protein>
    <submittedName>
        <fullName evidence="6">Site-specific integrase</fullName>
    </submittedName>
</protein>
<dbReference type="Pfam" id="PF17293">
    <property type="entry name" value="Arm-DNA-bind_5"/>
    <property type="match status" value="1"/>
</dbReference>
<keyword evidence="2" id="KW-0238">DNA-binding</keyword>